<dbReference type="PANTHER" id="PTHR33375">
    <property type="entry name" value="CHROMOSOME-PARTITIONING PROTEIN PARB-RELATED"/>
    <property type="match status" value="1"/>
</dbReference>
<accession>N1ZLY6</accession>
<evidence type="ECO:0000256" key="1">
    <source>
        <dbReference type="SAM" id="MobiDB-lite"/>
    </source>
</evidence>
<feature type="compositionally biased region" description="Basic and acidic residues" evidence="1">
    <location>
        <begin position="225"/>
        <end position="238"/>
    </location>
</feature>
<dbReference type="Pfam" id="PF02195">
    <property type="entry name" value="ParB_N"/>
    <property type="match status" value="1"/>
</dbReference>
<keyword evidence="4" id="KW-1185">Reference proteome</keyword>
<dbReference type="InterPro" id="IPR003115">
    <property type="entry name" value="ParB_N"/>
</dbReference>
<dbReference type="GO" id="GO:0007059">
    <property type="term" value="P:chromosome segregation"/>
    <property type="evidence" value="ECO:0007669"/>
    <property type="project" value="TreeGrafter"/>
</dbReference>
<feature type="compositionally biased region" description="Basic and acidic residues" evidence="1">
    <location>
        <begin position="209"/>
        <end position="219"/>
    </location>
</feature>
<organism evidence="3 4">
    <name type="scientific">Eubacterium plexicaudatum ASF492</name>
    <dbReference type="NCBI Taxonomy" id="1235802"/>
    <lineage>
        <taxon>Bacteria</taxon>
        <taxon>Bacillati</taxon>
        <taxon>Bacillota</taxon>
        <taxon>Clostridia</taxon>
        <taxon>Eubacteriales</taxon>
        <taxon>Eubacteriaceae</taxon>
        <taxon>Eubacterium</taxon>
    </lineage>
</organism>
<dbReference type="InterPro" id="IPR036086">
    <property type="entry name" value="ParB/Sulfiredoxin_sf"/>
</dbReference>
<dbReference type="STRING" id="1235802.C823_06130"/>
<dbReference type="GO" id="GO:0005694">
    <property type="term" value="C:chromosome"/>
    <property type="evidence" value="ECO:0007669"/>
    <property type="project" value="TreeGrafter"/>
</dbReference>
<evidence type="ECO:0000259" key="2">
    <source>
        <dbReference type="SMART" id="SM00470"/>
    </source>
</evidence>
<dbReference type="OrthoDB" id="2053844at2"/>
<dbReference type="GO" id="GO:0045881">
    <property type="term" value="P:positive regulation of sporulation resulting in formation of a cellular spore"/>
    <property type="evidence" value="ECO:0007669"/>
    <property type="project" value="TreeGrafter"/>
</dbReference>
<protein>
    <recommendedName>
        <fullName evidence="2">ParB-like N-terminal domain-containing protein</fullName>
    </recommendedName>
</protein>
<dbReference type="EMBL" id="AQFT01000222">
    <property type="protein sequence ID" value="EMZ16891.1"/>
    <property type="molecule type" value="Genomic_DNA"/>
</dbReference>
<comment type="caution">
    <text evidence="3">The sequence shown here is derived from an EMBL/GenBank/DDBJ whole genome shotgun (WGS) entry which is preliminary data.</text>
</comment>
<evidence type="ECO:0000313" key="3">
    <source>
        <dbReference type="EMBL" id="EMZ16891.1"/>
    </source>
</evidence>
<dbReference type="SUPFAM" id="SSF110849">
    <property type="entry name" value="ParB/Sulfiredoxin"/>
    <property type="match status" value="1"/>
</dbReference>
<gene>
    <name evidence="3" type="ORF">C823_06130</name>
</gene>
<sequence>MQVNIDRIQVNSGRREALPDAVRELADSISAVGLLNPITVDRDYILIAGLHRLEAARLLGWAEIECNVSSLEGLQAELAEIDENFVRADLETVEFGKLLLRRKEIYEMLHPQIKHGGDRKSEKIKSRPARLDSDKSFVRDTADKLGISTRSVEEKIQIARDMTPRAQEIIQDADRKIKKKDLVKLSRMEPEQQEQAAAQLAAGEIKSADEFRQEEEPPRPPKPPEPAHEPKRDTKPEQTVEPVTEPPASPTVPYSLDDKHYDTLEESIADLKNPDKDCSYTPDTLLADIDGFVQTFHKGFAWYHDPFCTIVFPHISKVQFEFVRQRFESISSAMADLLNQMERTINV</sequence>
<evidence type="ECO:0000313" key="4">
    <source>
        <dbReference type="Proteomes" id="UP000012589"/>
    </source>
</evidence>
<dbReference type="PANTHER" id="PTHR33375:SF1">
    <property type="entry name" value="CHROMOSOME-PARTITIONING PROTEIN PARB-RELATED"/>
    <property type="match status" value="1"/>
</dbReference>
<dbReference type="SMART" id="SM00470">
    <property type="entry name" value="ParB"/>
    <property type="match status" value="1"/>
</dbReference>
<dbReference type="Gene3D" id="1.10.10.2830">
    <property type="match status" value="1"/>
</dbReference>
<dbReference type="InterPro" id="IPR050336">
    <property type="entry name" value="Chromosome_partition/occlusion"/>
</dbReference>
<feature type="region of interest" description="Disordered" evidence="1">
    <location>
        <begin position="209"/>
        <end position="257"/>
    </location>
</feature>
<dbReference type="PATRIC" id="fig|1235802.3.peg.6481"/>
<dbReference type="CDD" id="cd16409">
    <property type="entry name" value="ParB_N_like"/>
    <property type="match status" value="1"/>
</dbReference>
<dbReference type="eggNOG" id="COG1475">
    <property type="taxonomic scope" value="Bacteria"/>
</dbReference>
<dbReference type="Gene3D" id="3.90.1530.30">
    <property type="match status" value="1"/>
</dbReference>
<dbReference type="AlphaFoldDB" id="N1ZLY6"/>
<proteinExistence type="predicted"/>
<reference evidence="3 4" key="1">
    <citation type="journal article" date="2014" name="Genome Announc.">
        <title>Draft genome sequences of the altered schaedler flora, a defined bacterial community from gnotobiotic mice.</title>
        <authorList>
            <person name="Wannemuehler M.J."/>
            <person name="Overstreet A.M."/>
            <person name="Ward D.V."/>
            <person name="Phillips G.J."/>
        </authorList>
    </citation>
    <scope>NUCLEOTIDE SEQUENCE [LARGE SCALE GENOMIC DNA]</scope>
    <source>
        <strain evidence="3 4">ASF492</strain>
    </source>
</reference>
<dbReference type="HOGENOM" id="CLU_682828_0_0_9"/>
<feature type="domain" description="ParB-like N-terminal" evidence="2">
    <location>
        <begin position="1"/>
        <end position="85"/>
    </location>
</feature>
<dbReference type="Proteomes" id="UP000012589">
    <property type="component" value="Unassembled WGS sequence"/>
</dbReference>
<name>N1ZLY6_9FIRM</name>